<dbReference type="Pfam" id="PF17765">
    <property type="entry name" value="MLTR_LBD"/>
    <property type="match status" value="1"/>
</dbReference>
<gene>
    <name evidence="3" type="ORF">GCM10010249_04590</name>
</gene>
<name>A0A918EJD8_9ACTN</name>
<dbReference type="Gene3D" id="1.10.260.40">
    <property type="entry name" value="lambda repressor-like DNA-binding domains"/>
    <property type="match status" value="1"/>
</dbReference>
<evidence type="ECO:0000259" key="2">
    <source>
        <dbReference type="PROSITE" id="PS50943"/>
    </source>
</evidence>
<accession>A0A918EJD8</accession>
<dbReference type="SUPFAM" id="SSF47413">
    <property type="entry name" value="lambda repressor-like DNA-binding domains"/>
    <property type="match status" value="1"/>
</dbReference>
<dbReference type="EMBL" id="BMSV01000001">
    <property type="protein sequence ID" value="GGP89775.1"/>
    <property type="molecule type" value="Genomic_DNA"/>
</dbReference>
<dbReference type="CDD" id="cd00093">
    <property type="entry name" value="HTH_XRE"/>
    <property type="match status" value="1"/>
</dbReference>
<evidence type="ECO:0000313" key="3">
    <source>
        <dbReference type="EMBL" id="GGP89775.1"/>
    </source>
</evidence>
<dbReference type="PANTHER" id="PTHR35010">
    <property type="entry name" value="BLL4672 PROTEIN-RELATED"/>
    <property type="match status" value="1"/>
</dbReference>
<dbReference type="AlphaFoldDB" id="A0A918EJD8"/>
<sequence length="295" mass="31825">MKTDDPPRVGRLLREWRQRRKLSQLDLALRADTSTRHLSCVETGRARPSREMVLRLADHLDVPLRDRNGLLLAAGYAPAYRESPLGSERMAMARAALRTMLLRHEPHPAAAVDGMWNIVDHNRAMSVLLGFVPPRLTESGGNVMRLILHPEGLAPRCLNFAEVRAHALGRLRHQAAATGRRDLRDLYEEVSAYPPPPGLDPAPGPVDPTGIAVPLRIRTPYGDMSFFSMIATFGAPADVTLSELAVEAFFPMDEETAARLRAFASASGTGEGDGSGSGPGAGDGDEPGARDGTGS</sequence>
<dbReference type="RefSeq" id="WP_189529515.1">
    <property type="nucleotide sequence ID" value="NZ_BMSV01000001.1"/>
</dbReference>
<dbReference type="SMART" id="SM00530">
    <property type="entry name" value="HTH_XRE"/>
    <property type="match status" value="1"/>
</dbReference>
<keyword evidence="4" id="KW-1185">Reference proteome</keyword>
<dbReference type="InterPro" id="IPR010982">
    <property type="entry name" value="Lambda_DNA-bd_dom_sf"/>
</dbReference>
<dbReference type="GO" id="GO:0003677">
    <property type="term" value="F:DNA binding"/>
    <property type="evidence" value="ECO:0007669"/>
    <property type="project" value="InterPro"/>
</dbReference>
<organism evidence="3 4">
    <name type="scientific">Streptomyces roseolilacinus</name>
    <dbReference type="NCBI Taxonomy" id="66904"/>
    <lineage>
        <taxon>Bacteria</taxon>
        <taxon>Bacillati</taxon>
        <taxon>Actinomycetota</taxon>
        <taxon>Actinomycetes</taxon>
        <taxon>Kitasatosporales</taxon>
        <taxon>Streptomycetaceae</taxon>
        <taxon>Streptomyces</taxon>
    </lineage>
</organism>
<protein>
    <submittedName>
        <fullName evidence="3">Transcriptional regulator</fullName>
    </submittedName>
</protein>
<feature type="compositionally biased region" description="Gly residues" evidence="1">
    <location>
        <begin position="269"/>
        <end position="282"/>
    </location>
</feature>
<feature type="domain" description="HTH cro/C1-type" evidence="2">
    <location>
        <begin position="13"/>
        <end position="67"/>
    </location>
</feature>
<dbReference type="PANTHER" id="PTHR35010:SF4">
    <property type="entry name" value="BLL5781 PROTEIN"/>
    <property type="match status" value="1"/>
</dbReference>
<reference evidence="3" key="2">
    <citation type="submission" date="2020-09" db="EMBL/GenBank/DDBJ databases">
        <authorList>
            <person name="Sun Q."/>
            <person name="Ohkuma M."/>
        </authorList>
    </citation>
    <scope>NUCLEOTIDE SEQUENCE</scope>
    <source>
        <strain evidence="3">JCM 4335</strain>
    </source>
</reference>
<dbReference type="PROSITE" id="PS50943">
    <property type="entry name" value="HTH_CROC1"/>
    <property type="match status" value="1"/>
</dbReference>
<evidence type="ECO:0000313" key="4">
    <source>
        <dbReference type="Proteomes" id="UP000654123"/>
    </source>
</evidence>
<reference evidence="3" key="1">
    <citation type="journal article" date="2014" name="Int. J. Syst. Evol. Microbiol.">
        <title>Complete genome sequence of Corynebacterium casei LMG S-19264T (=DSM 44701T), isolated from a smear-ripened cheese.</title>
        <authorList>
            <consortium name="US DOE Joint Genome Institute (JGI-PGF)"/>
            <person name="Walter F."/>
            <person name="Albersmeier A."/>
            <person name="Kalinowski J."/>
            <person name="Ruckert C."/>
        </authorList>
    </citation>
    <scope>NUCLEOTIDE SEQUENCE</scope>
    <source>
        <strain evidence="3">JCM 4335</strain>
    </source>
</reference>
<dbReference type="Gene3D" id="3.30.450.180">
    <property type="match status" value="1"/>
</dbReference>
<proteinExistence type="predicted"/>
<comment type="caution">
    <text evidence="3">The sequence shown here is derived from an EMBL/GenBank/DDBJ whole genome shotgun (WGS) entry which is preliminary data.</text>
</comment>
<dbReference type="Pfam" id="PF13560">
    <property type="entry name" value="HTH_31"/>
    <property type="match status" value="1"/>
</dbReference>
<dbReference type="InterPro" id="IPR041413">
    <property type="entry name" value="MLTR_LBD"/>
</dbReference>
<dbReference type="InterPro" id="IPR001387">
    <property type="entry name" value="Cro/C1-type_HTH"/>
</dbReference>
<dbReference type="Proteomes" id="UP000654123">
    <property type="component" value="Unassembled WGS sequence"/>
</dbReference>
<evidence type="ECO:0000256" key="1">
    <source>
        <dbReference type="SAM" id="MobiDB-lite"/>
    </source>
</evidence>
<feature type="region of interest" description="Disordered" evidence="1">
    <location>
        <begin position="262"/>
        <end position="295"/>
    </location>
</feature>